<dbReference type="OMA" id="WSERRIM"/>
<dbReference type="AlphaFoldDB" id="U1GWG2"/>
<dbReference type="PROSITE" id="PS50850">
    <property type="entry name" value="MFS"/>
    <property type="match status" value="1"/>
</dbReference>
<feature type="transmembrane region" description="Helical" evidence="5">
    <location>
        <begin position="6"/>
        <end position="25"/>
    </location>
</feature>
<dbReference type="InterPro" id="IPR011701">
    <property type="entry name" value="MFS"/>
</dbReference>
<feature type="transmembrane region" description="Helical" evidence="5">
    <location>
        <begin position="105"/>
        <end position="125"/>
    </location>
</feature>
<feature type="transmembrane region" description="Helical" evidence="5">
    <location>
        <begin position="179"/>
        <end position="200"/>
    </location>
</feature>
<evidence type="ECO:0000259" key="6">
    <source>
        <dbReference type="PROSITE" id="PS50850"/>
    </source>
</evidence>
<dbReference type="RefSeq" id="XP_007786221.1">
    <property type="nucleotide sequence ID" value="XM_007788031.1"/>
</dbReference>
<keyword evidence="4 5" id="KW-0472">Membrane</keyword>
<dbReference type="GeneID" id="19242196"/>
<dbReference type="OrthoDB" id="4459562at2759"/>
<dbReference type="GO" id="GO:0005886">
    <property type="term" value="C:plasma membrane"/>
    <property type="evidence" value="ECO:0007669"/>
    <property type="project" value="TreeGrafter"/>
</dbReference>
<evidence type="ECO:0000256" key="3">
    <source>
        <dbReference type="ARBA" id="ARBA00022989"/>
    </source>
</evidence>
<dbReference type="EMBL" id="KE720763">
    <property type="protein sequence ID" value="ERF76431.1"/>
    <property type="molecule type" value="Genomic_DNA"/>
</dbReference>
<evidence type="ECO:0000256" key="1">
    <source>
        <dbReference type="ARBA" id="ARBA00004141"/>
    </source>
</evidence>
<protein>
    <recommendedName>
        <fullName evidence="6">Major facilitator superfamily (MFS) profile domain-containing protein</fullName>
    </recommendedName>
</protein>
<dbReference type="eggNOG" id="KOG0254">
    <property type="taxonomic scope" value="Eukaryota"/>
</dbReference>
<proteinExistence type="predicted"/>
<reference evidence="8" key="1">
    <citation type="journal article" date="2014" name="BMC Genomics">
        <title>Genome characteristics reveal the impact of lichenization on lichen-forming fungus Endocarpon pusillum Hedwig (Verrucariales, Ascomycota).</title>
        <authorList>
            <person name="Wang Y.-Y."/>
            <person name="Liu B."/>
            <person name="Zhang X.-Y."/>
            <person name="Zhou Q.-M."/>
            <person name="Zhang T."/>
            <person name="Li H."/>
            <person name="Yu Y.-F."/>
            <person name="Zhang X.-L."/>
            <person name="Hao X.-Y."/>
            <person name="Wang M."/>
            <person name="Wang L."/>
            <person name="Wei J.-C."/>
        </authorList>
    </citation>
    <scope>NUCLEOTIDE SEQUENCE [LARGE SCALE GENOMIC DNA]</scope>
    <source>
        <strain evidence="8">Z07020 / HMAS-L-300199</strain>
    </source>
</reference>
<evidence type="ECO:0000313" key="8">
    <source>
        <dbReference type="Proteomes" id="UP000019373"/>
    </source>
</evidence>
<dbReference type="InterPro" id="IPR020846">
    <property type="entry name" value="MFS_dom"/>
</dbReference>
<evidence type="ECO:0000313" key="7">
    <source>
        <dbReference type="EMBL" id="ERF76431.1"/>
    </source>
</evidence>
<dbReference type="InterPro" id="IPR001958">
    <property type="entry name" value="Tet-R_TetA/multi-R_MdtG-like"/>
</dbReference>
<dbReference type="Proteomes" id="UP000019373">
    <property type="component" value="Unassembled WGS sequence"/>
</dbReference>
<organism evidence="7 8">
    <name type="scientific">Endocarpon pusillum (strain Z07020 / HMAS-L-300199)</name>
    <name type="common">Lichen-forming fungus</name>
    <dbReference type="NCBI Taxonomy" id="1263415"/>
    <lineage>
        <taxon>Eukaryota</taxon>
        <taxon>Fungi</taxon>
        <taxon>Dikarya</taxon>
        <taxon>Ascomycota</taxon>
        <taxon>Pezizomycotina</taxon>
        <taxon>Eurotiomycetes</taxon>
        <taxon>Chaetothyriomycetidae</taxon>
        <taxon>Verrucariales</taxon>
        <taxon>Verrucariaceae</taxon>
        <taxon>Endocarpon</taxon>
    </lineage>
</organism>
<feature type="transmembrane region" description="Helical" evidence="5">
    <location>
        <begin position="206"/>
        <end position="227"/>
    </location>
</feature>
<dbReference type="Pfam" id="PF07690">
    <property type="entry name" value="MFS_1"/>
    <property type="match status" value="1"/>
</dbReference>
<dbReference type="GO" id="GO:0022857">
    <property type="term" value="F:transmembrane transporter activity"/>
    <property type="evidence" value="ECO:0007669"/>
    <property type="project" value="InterPro"/>
</dbReference>
<feature type="domain" description="Major facilitator superfamily (MFS) profile" evidence="6">
    <location>
        <begin position="1"/>
        <end position="252"/>
    </location>
</feature>
<feature type="transmembrane region" description="Helical" evidence="5">
    <location>
        <begin position="32"/>
        <end position="55"/>
    </location>
</feature>
<evidence type="ECO:0000256" key="2">
    <source>
        <dbReference type="ARBA" id="ARBA00022692"/>
    </source>
</evidence>
<dbReference type="Gene3D" id="1.20.1720.10">
    <property type="entry name" value="Multidrug resistance protein D"/>
    <property type="match status" value="1"/>
</dbReference>
<comment type="subcellular location">
    <subcellularLocation>
        <location evidence="1">Membrane</location>
        <topology evidence="1">Multi-pass membrane protein</topology>
    </subcellularLocation>
</comment>
<sequence length="252" mass="26843">MGRAIAGIGSAGIFSGSSVILMHIISLAKRPMFIGFMGAIFGISSIIGPVMGGTFTDRVSWRWCFYMKLSGSTPFGTVLFLPGITCFLLALQWGGTIYAWNNSRIIALFGLAGVLTIGFTAIQTWRQDDATVPPRIVKYRSIACGMIFTMCIGGGMVSILYSIALWFQAVKGTTAVQSGVNSIPMVLGLVAGSILASAIVTRTRYYVPWMFVSTILASTGSGLITTLTRFTGHSEWIGYQALSGLGLGTGMQ</sequence>
<feature type="transmembrane region" description="Helical" evidence="5">
    <location>
        <begin position="75"/>
        <end position="93"/>
    </location>
</feature>
<feature type="transmembrane region" description="Helical" evidence="5">
    <location>
        <begin position="145"/>
        <end position="167"/>
    </location>
</feature>
<keyword evidence="3 5" id="KW-1133">Transmembrane helix</keyword>
<dbReference type="HOGENOM" id="CLU_1102774_0_0_1"/>
<evidence type="ECO:0000256" key="5">
    <source>
        <dbReference type="SAM" id="Phobius"/>
    </source>
</evidence>
<keyword evidence="8" id="KW-1185">Reference proteome</keyword>
<dbReference type="PANTHER" id="PTHR23501">
    <property type="entry name" value="MAJOR FACILITATOR SUPERFAMILY"/>
    <property type="match status" value="1"/>
</dbReference>
<gene>
    <name evidence="7" type="ORF">EPUS_07311</name>
</gene>
<dbReference type="PRINTS" id="PR01035">
    <property type="entry name" value="TCRTETA"/>
</dbReference>
<name>U1GWG2_ENDPU</name>
<evidence type="ECO:0000256" key="4">
    <source>
        <dbReference type="ARBA" id="ARBA00023136"/>
    </source>
</evidence>
<dbReference type="InterPro" id="IPR036259">
    <property type="entry name" value="MFS_trans_sf"/>
</dbReference>
<keyword evidence="2 5" id="KW-0812">Transmembrane</keyword>
<accession>U1GWG2</accession>
<dbReference type="SUPFAM" id="SSF103473">
    <property type="entry name" value="MFS general substrate transporter"/>
    <property type="match status" value="1"/>
</dbReference>
<dbReference type="PANTHER" id="PTHR23501:SF199">
    <property type="entry name" value="MFS EFFLUX TRANSPORTER INPD-RELATED"/>
    <property type="match status" value="1"/>
</dbReference>